<keyword evidence="8" id="KW-1185">Reference proteome</keyword>
<dbReference type="GO" id="GO:0048511">
    <property type="term" value="P:rhythmic process"/>
    <property type="evidence" value="ECO:0007669"/>
    <property type="project" value="UniProtKB-KW"/>
</dbReference>
<proteinExistence type="inferred from homology"/>
<dbReference type="GO" id="GO:0043111">
    <property type="term" value="P:replication fork arrest"/>
    <property type="evidence" value="ECO:0007669"/>
    <property type="project" value="TreeGrafter"/>
</dbReference>
<evidence type="ECO:0000256" key="3">
    <source>
        <dbReference type="ARBA" id="ARBA00023242"/>
    </source>
</evidence>
<evidence type="ECO:0000313" key="8">
    <source>
        <dbReference type="Proteomes" id="UP001347796"/>
    </source>
</evidence>
<organism evidence="7 8">
    <name type="scientific">Patella caerulea</name>
    <name type="common">Rayed Mediterranean limpet</name>
    <dbReference type="NCBI Taxonomy" id="87958"/>
    <lineage>
        <taxon>Eukaryota</taxon>
        <taxon>Metazoa</taxon>
        <taxon>Spiralia</taxon>
        <taxon>Lophotrochozoa</taxon>
        <taxon>Mollusca</taxon>
        <taxon>Gastropoda</taxon>
        <taxon>Patellogastropoda</taxon>
        <taxon>Patelloidea</taxon>
        <taxon>Patellidae</taxon>
        <taxon>Patella</taxon>
    </lineage>
</organism>
<dbReference type="GO" id="GO:0000076">
    <property type="term" value="P:DNA replication checkpoint signaling"/>
    <property type="evidence" value="ECO:0007669"/>
    <property type="project" value="TreeGrafter"/>
</dbReference>
<comment type="caution">
    <text evidence="7">The sequence shown here is derived from an EMBL/GenBank/DDBJ whole genome shotgun (WGS) entry which is preliminary data.</text>
</comment>
<dbReference type="Proteomes" id="UP001347796">
    <property type="component" value="Unassembled WGS sequence"/>
</dbReference>
<dbReference type="InterPro" id="IPR044998">
    <property type="entry name" value="Timeless"/>
</dbReference>
<evidence type="ECO:0000256" key="1">
    <source>
        <dbReference type="ARBA" id="ARBA00004123"/>
    </source>
</evidence>
<dbReference type="Pfam" id="PF04821">
    <property type="entry name" value="TIMELESS"/>
    <property type="match status" value="1"/>
</dbReference>
<evidence type="ECO:0000259" key="5">
    <source>
        <dbReference type="Pfam" id="PF04821"/>
    </source>
</evidence>
<dbReference type="EMBL" id="JAZGQO010000001">
    <property type="protein sequence ID" value="KAK6195961.1"/>
    <property type="molecule type" value="Genomic_DNA"/>
</dbReference>
<evidence type="ECO:0000256" key="2">
    <source>
        <dbReference type="ARBA" id="ARBA00008174"/>
    </source>
</evidence>
<evidence type="ECO:0000259" key="6">
    <source>
        <dbReference type="Pfam" id="PF05029"/>
    </source>
</evidence>
<comment type="subcellular location">
    <subcellularLocation>
        <location evidence="1">Nucleus</location>
    </subcellularLocation>
</comment>
<sequence length="842" mass="97273">MEWQMMNLDGLGSLQSYLGYGTPTGYETSSECAEVLHEIIVILKGDDETLRSRQVLAALDIFRKDLVPIIKSTDDVEIFEEAIHLMKLLTDPLESLVSHPNKIQGGLKLDMDRLFEQTRACCIDKMFFKAVVTMINTKTNVCSTLKKDVQIIRMVENCLMFLRNLFHMTPNNEKNTDWKANMLIRLIFESKFSDVILKMLTIDEKGSFCSSISQILTLMCKDHADMLFEGKFSEEDLSSSRSKSSQLFDLSDLKMELLEPQPDGVLTSVEIKNLKEIYGYLDGFCKEFVKNSFSRLVRSLLSNVLKENDKKLDDTYFLWIVSYFMKYINCQTSLDKTKLCIFEPYFTELCCALVYQAIHNCQNLMALQQRNYWSAYCQRRLHLTVCALYQIFKLLQDEDASRERMLIDIANMKTLQKLFLLLLNQFKPHLQGVLYLSDIIQTNHMYIQLLDTWSKKHYLSPQFTLQKHVSLFAKNKLMRTYSFSLGSFEHNPPELNTCILTLMHHVAGSTDKLEVLMQLPIIIIFGQIWEKAAFQEFSHLIELVLNKFISKSSANPDQMAQELFEAGQDSSVSSESTLIEQWTDEEEDLLMSFLAGDDDENLMVDDIVRHFSENGIEKTSYEVAKHLSKTGLLTDQLLMNVQEILEEKTDSYDSTEEYKDLDADELIKKIVEKLNSDGNESVTWLQERLLETARAKSYTNVPMGELPDPLPYSYLSLKESVPLVAFTEEEEDYLSNEMFSQLLILLQIEMPKVGEKVFPQIPYEWKLRTLIEKAEKLGEVSEDDLDLLSWCTHEDMEQTSLSSSPTQFLMEDDDSKSEVAKKPPKVDDVNWMKYVQHLNSLN</sequence>
<protein>
    <recommendedName>
        <fullName evidence="9">Timeless</fullName>
    </recommendedName>
</protein>
<gene>
    <name evidence="7" type="ORF">SNE40_001278</name>
</gene>
<evidence type="ECO:0008006" key="9">
    <source>
        <dbReference type="Google" id="ProtNLM"/>
    </source>
</evidence>
<keyword evidence="3" id="KW-0539">Nucleus</keyword>
<evidence type="ECO:0000256" key="4">
    <source>
        <dbReference type="SAM" id="MobiDB-lite"/>
    </source>
</evidence>
<feature type="compositionally biased region" description="Polar residues" evidence="4">
    <location>
        <begin position="798"/>
        <end position="807"/>
    </location>
</feature>
<feature type="domain" description="Timeless C-terminal" evidence="6">
    <location>
        <begin position="678"/>
        <end position="768"/>
    </location>
</feature>
<dbReference type="AlphaFoldDB" id="A0AAN8K6V4"/>
<dbReference type="Pfam" id="PF05029">
    <property type="entry name" value="TIMELESS_C"/>
    <property type="match status" value="1"/>
</dbReference>
<dbReference type="InterPro" id="IPR006906">
    <property type="entry name" value="Timeless_N"/>
</dbReference>
<dbReference type="GO" id="GO:0006281">
    <property type="term" value="P:DNA repair"/>
    <property type="evidence" value="ECO:0007669"/>
    <property type="project" value="TreeGrafter"/>
</dbReference>
<dbReference type="InterPro" id="IPR007725">
    <property type="entry name" value="TIMELESS_C"/>
</dbReference>
<accession>A0AAN8K6V4</accession>
<dbReference type="GO" id="GO:0031298">
    <property type="term" value="C:replication fork protection complex"/>
    <property type="evidence" value="ECO:0007669"/>
    <property type="project" value="TreeGrafter"/>
</dbReference>
<name>A0AAN8K6V4_PATCE</name>
<dbReference type="GO" id="GO:0003677">
    <property type="term" value="F:DNA binding"/>
    <property type="evidence" value="ECO:0007669"/>
    <property type="project" value="TreeGrafter"/>
</dbReference>
<evidence type="ECO:0000313" key="7">
    <source>
        <dbReference type="EMBL" id="KAK6195961.1"/>
    </source>
</evidence>
<feature type="region of interest" description="Disordered" evidence="4">
    <location>
        <begin position="798"/>
        <end position="823"/>
    </location>
</feature>
<reference evidence="7 8" key="1">
    <citation type="submission" date="2024-01" db="EMBL/GenBank/DDBJ databases">
        <title>The genome of the rayed Mediterranean limpet Patella caerulea (Linnaeus, 1758).</title>
        <authorList>
            <person name="Anh-Thu Weber A."/>
            <person name="Halstead-Nussloch G."/>
        </authorList>
    </citation>
    <scope>NUCLEOTIDE SEQUENCE [LARGE SCALE GENOMIC DNA]</scope>
    <source>
        <strain evidence="7">AATW-2023a</strain>
        <tissue evidence="7">Whole specimen</tissue>
    </source>
</reference>
<feature type="domain" description="Timeless N-terminal" evidence="5">
    <location>
        <begin position="26"/>
        <end position="247"/>
    </location>
</feature>
<dbReference type="PANTHER" id="PTHR22940">
    <property type="entry name" value="TIMEOUT/TIMELESS-2"/>
    <property type="match status" value="1"/>
</dbReference>
<comment type="similarity">
    <text evidence="2">Belongs to the timeless family.</text>
</comment>
<dbReference type="PANTHER" id="PTHR22940:SF5">
    <property type="entry name" value="PROTEIN TIMELESS"/>
    <property type="match status" value="1"/>
</dbReference>